<evidence type="ECO:0000313" key="3">
    <source>
        <dbReference type="Proteomes" id="UP000280960"/>
    </source>
</evidence>
<proteinExistence type="predicted"/>
<dbReference type="KEGG" id="bacg:D2962_02620"/>
<evidence type="ECO:0000313" key="2">
    <source>
        <dbReference type="EMBL" id="AYO29645.1"/>
    </source>
</evidence>
<dbReference type="GO" id="GO:0006071">
    <property type="term" value="P:glycerol metabolic process"/>
    <property type="evidence" value="ECO:0007669"/>
    <property type="project" value="InterPro"/>
</dbReference>
<dbReference type="AlphaFoldDB" id="A0A3G2R2V6"/>
<dbReference type="SUPFAM" id="SSF101473">
    <property type="entry name" value="DhaL-like"/>
    <property type="match status" value="1"/>
</dbReference>
<accession>A0A3G2R2V6</accession>
<dbReference type="EMBL" id="CP033169">
    <property type="protein sequence ID" value="AYO29645.1"/>
    <property type="molecule type" value="Genomic_DNA"/>
</dbReference>
<protein>
    <submittedName>
        <fullName evidence="2">DAK2 domain-containing protein</fullName>
    </submittedName>
</protein>
<dbReference type="PROSITE" id="PS51480">
    <property type="entry name" value="DHAL"/>
    <property type="match status" value="1"/>
</dbReference>
<feature type="domain" description="DhaL" evidence="1">
    <location>
        <begin position="7"/>
        <end position="84"/>
    </location>
</feature>
<name>A0A3G2R2V6_9FIRM</name>
<dbReference type="InterPro" id="IPR036117">
    <property type="entry name" value="DhaL_dom_sf"/>
</dbReference>
<gene>
    <name evidence="2" type="ORF">D2962_02620</name>
</gene>
<reference evidence="2 3" key="1">
    <citation type="submission" date="2018-10" db="EMBL/GenBank/DDBJ databases">
        <authorList>
            <person name="Zhang X."/>
        </authorList>
    </citation>
    <scope>NUCLEOTIDE SEQUENCE [LARGE SCALE GENOMIC DNA]</scope>
    <source>
        <strain evidence="2 3">SK-G1</strain>
    </source>
</reference>
<dbReference type="Pfam" id="PF02734">
    <property type="entry name" value="Dak2"/>
    <property type="match status" value="1"/>
</dbReference>
<organism evidence="2 3">
    <name type="scientific">Biomaibacter acetigenes</name>
    <dbReference type="NCBI Taxonomy" id="2316383"/>
    <lineage>
        <taxon>Bacteria</taxon>
        <taxon>Bacillati</taxon>
        <taxon>Bacillota</taxon>
        <taxon>Clostridia</taxon>
        <taxon>Thermosediminibacterales</taxon>
        <taxon>Tepidanaerobacteraceae</taxon>
        <taxon>Biomaibacter</taxon>
    </lineage>
</organism>
<keyword evidence="3" id="KW-1185">Reference proteome</keyword>
<dbReference type="GO" id="GO:0004371">
    <property type="term" value="F:glycerone kinase activity"/>
    <property type="evidence" value="ECO:0007669"/>
    <property type="project" value="InterPro"/>
</dbReference>
<dbReference type="Proteomes" id="UP000280960">
    <property type="component" value="Chromosome"/>
</dbReference>
<dbReference type="Gene3D" id="1.25.40.340">
    <property type="match status" value="1"/>
</dbReference>
<sequence length="84" mass="9189">MDKLTISEVKQIYGEIKKVIDENKDFLINLDAAMGDGDLGLTMTVGFDAIVKEINNTSDNDIGNIIAKMGMVMSNVAPPRLEPF</sequence>
<dbReference type="InterPro" id="IPR004007">
    <property type="entry name" value="DhaL_dom"/>
</dbReference>
<evidence type="ECO:0000259" key="1">
    <source>
        <dbReference type="PROSITE" id="PS51480"/>
    </source>
</evidence>